<dbReference type="InterPro" id="IPR042213">
    <property type="entry name" value="NBD_C_sf"/>
</dbReference>
<gene>
    <name evidence="9" type="ORF">FA743_14470</name>
</gene>
<dbReference type="Proteomes" id="UP000309747">
    <property type="component" value="Unassembled WGS sequence"/>
</dbReference>
<organism evidence="9 10">
    <name type="scientific">Paracoccus gahaiensis</name>
    <dbReference type="NCBI Taxonomy" id="1706839"/>
    <lineage>
        <taxon>Bacteria</taxon>
        <taxon>Pseudomonadati</taxon>
        <taxon>Pseudomonadota</taxon>
        <taxon>Alphaproteobacteria</taxon>
        <taxon>Rhodobacterales</taxon>
        <taxon>Paracoccaceae</taxon>
        <taxon>Paracoccus</taxon>
    </lineage>
</organism>
<dbReference type="AlphaFoldDB" id="A0A4U0R866"/>
<keyword evidence="2" id="KW-0808">Transferase</keyword>
<dbReference type="Gene3D" id="3.40.980.20">
    <property type="entry name" value="Four-carbon acid sugar kinase, nucleotide binding domain"/>
    <property type="match status" value="1"/>
</dbReference>
<dbReference type="GO" id="GO:0005524">
    <property type="term" value="F:ATP binding"/>
    <property type="evidence" value="ECO:0007669"/>
    <property type="project" value="UniProtKB-KW"/>
</dbReference>
<dbReference type="InterPro" id="IPR031475">
    <property type="entry name" value="NBD_C"/>
</dbReference>
<keyword evidence="6" id="KW-0119">Carbohydrate metabolism</keyword>
<evidence type="ECO:0000256" key="5">
    <source>
        <dbReference type="ARBA" id="ARBA00022840"/>
    </source>
</evidence>
<accession>A0A4U0R866</accession>
<dbReference type="Gene3D" id="3.40.50.10840">
    <property type="entry name" value="Putative sugar-binding, N-terminal domain"/>
    <property type="match status" value="1"/>
</dbReference>
<evidence type="ECO:0000259" key="7">
    <source>
        <dbReference type="Pfam" id="PF07005"/>
    </source>
</evidence>
<name>A0A4U0R866_9RHOB</name>
<dbReference type="InterPro" id="IPR037051">
    <property type="entry name" value="4-carb_acid_sugar_kinase_N_sf"/>
</dbReference>
<comment type="similarity">
    <text evidence="1">Belongs to the four-carbon acid sugar kinase family.</text>
</comment>
<comment type="caution">
    <text evidence="9">The sequence shown here is derived from an EMBL/GenBank/DDBJ whole genome shotgun (WGS) entry which is preliminary data.</text>
</comment>
<evidence type="ECO:0000256" key="4">
    <source>
        <dbReference type="ARBA" id="ARBA00022777"/>
    </source>
</evidence>
<dbReference type="Pfam" id="PF17042">
    <property type="entry name" value="NBD_C"/>
    <property type="match status" value="1"/>
</dbReference>
<dbReference type="OrthoDB" id="9778478at2"/>
<evidence type="ECO:0000256" key="6">
    <source>
        <dbReference type="ARBA" id="ARBA00023277"/>
    </source>
</evidence>
<keyword evidence="4 9" id="KW-0418">Kinase</keyword>
<evidence type="ECO:0000256" key="2">
    <source>
        <dbReference type="ARBA" id="ARBA00022679"/>
    </source>
</evidence>
<evidence type="ECO:0000259" key="8">
    <source>
        <dbReference type="Pfam" id="PF17042"/>
    </source>
</evidence>
<dbReference type="GO" id="GO:0016301">
    <property type="term" value="F:kinase activity"/>
    <property type="evidence" value="ECO:0007669"/>
    <property type="project" value="UniProtKB-KW"/>
</dbReference>
<evidence type="ECO:0000313" key="9">
    <source>
        <dbReference type="EMBL" id="TJZ90600.1"/>
    </source>
</evidence>
<sequence length="341" mass="34825">MGRPRLCIIADDLTGALDAAAPFATRGLSVHVATHPAALDPTSGADILAVSTNSRDGTQNAARDAVAQVLSRLPVGVLLFKKVDSRLKGHVAVELDALWSGPVLVAPAIPEFGRVTQSGHVTGFGVEIPISIADILGPLAHRAEIPDTLTTQDMRRAADALPDTTLPVGARALAEALAARMTDDVAPLPWQPPRGPVLILVGSRDPITLDQVAAVARQGAAHVIEAPSGHLPPLPDDAPGPVLVVARPGGVPASGDEVADRLAHGAHPALTAERPVLVLTGGATAQAMLARLGVDRLTLIGECLPGLPVAQAGGFTVIAKSGGFGDTRTLVTLLAKFVGES</sequence>
<reference evidence="9 10" key="1">
    <citation type="submission" date="2019-04" db="EMBL/GenBank/DDBJ databases">
        <authorList>
            <person name="Li J."/>
        </authorList>
    </citation>
    <scope>NUCLEOTIDE SEQUENCE [LARGE SCALE GENOMIC DNA]</scope>
    <source>
        <strain evidence="9 10">KCTC 42687</strain>
    </source>
</reference>
<feature type="domain" description="Four-carbon acid sugar kinase nucleotide binding" evidence="8">
    <location>
        <begin position="250"/>
        <end position="330"/>
    </location>
</feature>
<dbReference type="Pfam" id="PF07005">
    <property type="entry name" value="SBD_N"/>
    <property type="match status" value="1"/>
</dbReference>
<evidence type="ECO:0000313" key="10">
    <source>
        <dbReference type="Proteomes" id="UP000309747"/>
    </source>
</evidence>
<protein>
    <submittedName>
        <fullName evidence="9">Four-carbon acid sugar kinase family protein</fullName>
    </submittedName>
</protein>
<feature type="domain" description="Four-carbon acid sugar kinase N-terminal" evidence="7">
    <location>
        <begin position="6"/>
        <end position="121"/>
    </location>
</feature>
<keyword evidence="10" id="KW-1185">Reference proteome</keyword>
<keyword evidence="3" id="KW-0547">Nucleotide-binding</keyword>
<evidence type="ECO:0000256" key="3">
    <source>
        <dbReference type="ARBA" id="ARBA00022741"/>
    </source>
</evidence>
<dbReference type="SUPFAM" id="SSF142764">
    <property type="entry name" value="YgbK-like"/>
    <property type="match status" value="1"/>
</dbReference>
<evidence type="ECO:0000256" key="1">
    <source>
        <dbReference type="ARBA" id="ARBA00005715"/>
    </source>
</evidence>
<keyword evidence="5" id="KW-0067">ATP-binding</keyword>
<dbReference type="InterPro" id="IPR010737">
    <property type="entry name" value="4-carb_acid_sugar_kinase_N"/>
</dbReference>
<proteinExistence type="inferred from homology"/>
<dbReference type="EMBL" id="SUNI01000015">
    <property type="protein sequence ID" value="TJZ90600.1"/>
    <property type="molecule type" value="Genomic_DNA"/>
</dbReference>